<gene>
    <name evidence="2" type="ORF">JCM17844_21860</name>
    <name evidence="3" type="ORF">JCM17845_27880</name>
</gene>
<evidence type="ECO:0000313" key="3">
    <source>
        <dbReference type="EMBL" id="GER02165.1"/>
    </source>
</evidence>
<evidence type="ECO:0000313" key="5">
    <source>
        <dbReference type="Proteomes" id="UP000325187"/>
    </source>
</evidence>
<dbReference type="RefSeq" id="WP_188873631.1">
    <property type="nucleotide sequence ID" value="NZ_BKCL01000007.1"/>
</dbReference>
<accession>A0A5A7N3A8</accession>
<feature type="domain" description="Thioredoxin" evidence="1">
    <location>
        <begin position="24"/>
        <end position="174"/>
    </location>
</feature>
<evidence type="ECO:0000259" key="1">
    <source>
        <dbReference type="PROSITE" id="PS51352"/>
    </source>
</evidence>
<organism evidence="3 5">
    <name type="scientific">Iodidimonas gelatinilytica</name>
    <dbReference type="NCBI Taxonomy" id="1236966"/>
    <lineage>
        <taxon>Bacteria</taxon>
        <taxon>Pseudomonadati</taxon>
        <taxon>Pseudomonadota</taxon>
        <taxon>Alphaproteobacteria</taxon>
        <taxon>Iodidimonadales</taxon>
        <taxon>Iodidimonadaceae</taxon>
        <taxon>Iodidimonas</taxon>
    </lineage>
</organism>
<dbReference type="InterPro" id="IPR013766">
    <property type="entry name" value="Thioredoxin_domain"/>
</dbReference>
<dbReference type="InterPro" id="IPR036249">
    <property type="entry name" value="Thioredoxin-like_sf"/>
</dbReference>
<name>A0A5A7N3A8_9PROT</name>
<reference evidence="4 5" key="1">
    <citation type="submission" date="2019-09" db="EMBL/GenBank/DDBJ databases">
        <title>NBRP : Genome information of microbial organism related human and environment.</title>
        <authorList>
            <person name="Hattori M."/>
            <person name="Oshima K."/>
            <person name="Inaba H."/>
            <person name="Suda W."/>
            <person name="Sakamoto M."/>
            <person name="Iino T."/>
            <person name="Kitahara M."/>
            <person name="Oshida Y."/>
            <person name="Iida T."/>
            <person name="Kudo T."/>
            <person name="Itoh T."/>
            <person name="Ohkuma M."/>
        </authorList>
    </citation>
    <scope>NUCLEOTIDE SEQUENCE [LARGE SCALE GENOMIC DNA]</scope>
    <source>
        <strain evidence="2 4">Hi-2</strain>
        <strain evidence="3 5">Mie-1</strain>
    </source>
</reference>
<dbReference type="Gene3D" id="3.40.30.10">
    <property type="entry name" value="Glutaredoxin"/>
    <property type="match status" value="1"/>
</dbReference>
<evidence type="ECO:0000313" key="2">
    <source>
        <dbReference type="EMBL" id="GEQ98549.1"/>
    </source>
</evidence>
<evidence type="ECO:0000313" key="4">
    <source>
        <dbReference type="Proteomes" id="UP000322084"/>
    </source>
</evidence>
<dbReference type="Proteomes" id="UP000322084">
    <property type="component" value="Unassembled WGS sequence"/>
</dbReference>
<proteinExistence type="predicted"/>
<dbReference type="PANTHER" id="PTHR11781:SF22">
    <property type="entry name" value="TYPE I IODOTHYRONINE DEIODINASE"/>
    <property type="match status" value="1"/>
</dbReference>
<dbReference type="PROSITE" id="PS51352">
    <property type="entry name" value="THIOREDOXIN_2"/>
    <property type="match status" value="1"/>
</dbReference>
<dbReference type="AlphaFoldDB" id="A0A5A7N3A8"/>
<dbReference type="EMBL" id="BKCM01000019">
    <property type="protein sequence ID" value="GER02165.1"/>
    <property type="molecule type" value="Genomic_DNA"/>
</dbReference>
<dbReference type="SUPFAM" id="SSF52833">
    <property type="entry name" value="Thioredoxin-like"/>
    <property type="match status" value="1"/>
</dbReference>
<keyword evidence="5" id="KW-1185">Reference proteome</keyword>
<accession>A0A5A7MUJ2</accession>
<protein>
    <recommendedName>
        <fullName evidence="1">Thioredoxin domain-containing protein</fullName>
    </recommendedName>
</protein>
<dbReference type="PANTHER" id="PTHR11781">
    <property type="entry name" value="IODOTHYRONINE DEIODINASE"/>
    <property type="match status" value="1"/>
</dbReference>
<dbReference type="Proteomes" id="UP000325187">
    <property type="component" value="Unassembled WGS sequence"/>
</dbReference>
<comment type="caution">
    <text evidence="3">The sequence shown here is derived from an EMBL/GenBank/DDBJ whole genome shotgun (WGS) entry which is preliminary data.</text>
</comment>
<sequence>MTKMIYNAPRFTVKQYDWDLFKGPRAGEEAQDFTLTTLDGKTVSLSDFRGKWLVIETGSATCSMYTKNIPGMQKLRDDFPDVEFIIVYVREAHPGERLSQHASFEEKKKAATLLAPRYGEDRPVYIDSYEGDMHKSYGGMPNIIYVINPEGKVHYRCNWATVDGLHEALSDRTKIHTVENADMKKLKASRGMMVALRTMWTGGFIALWDFVKATPKLIKRHKLVDDYYNKHGKFRNS</sequence>
<dbReference type="GO" id="GO:0004800">
    <property type="term" value="F:thyroxine 5'-deiodinase activity"/>
    <property type="evidence" value="ECO:0007669"/>
    <property type="project" value="InterPro"/>
</dbReference>
<dbReference type="GO" id="GO:0042403">
    <property type="term" value="P:thyroid hormone metabolic process"/>
    <property type="evidence" value="ECO:0007669"/>
    <property type="project" value="TreeGrafter"/>
</dbReference>
<dbReference type="CDD" id="cd02966">
    <property type="entry name" value="TlpA_like_family"/>
    <property type="match status" value="1"/>
</dbReference>
<dbReference type="EMBL" id="BKCL01000007">
    <property type="protein sequence ID" value="GEQ98549.1"/>
    <property type="molecule type" value="Genomic_DNA"/>
</dbReference>
<dbReference type="Pfam" id="PF00837">
    <property type="entry name" value="T4_deiodinase"/>
    <property type="match status" value="1"/>
</dbReference>
<dbReference type="InterPro" id="IPR000643">
    <property type="entry name" value="Iodothyronine_deiodinase"/>
</dbReference>